<evidence type="ECO:0000313" key="3">
    <source>
        <dbReference type="Proteomes" id="UP001403385"/>
    </source>
</evidence>
<dbReference type="AlphaFoldDB" id="A0AAW9S0L9"/>
<feature type="transmembrane region" description="Helical" evidence="1">
    <location>
        <begin position="120"/>
        <end position="142"/>
    </location>
</feature>
<evidence type="ECO:0000256" key="1">
    <source>
        <dbReference type="SAM" id="Phobius"/>
    </source>
</evidence>
<feature type="transmembrane region" description="Helical" evidence="1">
    <location>
        <begin position="15"/>
        <end position="35"/>
    </location>
</feature>
<evidence type="ECO:0000313" key="2">
    <source>
        <dbReference type="EMBL" id="MEN7546474.1"/>
    </source>
</evidence>
<keyword evidence="1" id="KW-0812">Transmembrane</keyword>
<protein>
    <submittedName>
        <fullName evidence="2">Uncharacterized protein</fullName>
    </submittedName>
</protein>
<feature type="transmembrane region" description="Helical" evidence="1">
    <location>
        <begin position="90"/>
        <end position="114"/>
    </location>
</feature>
<dbReference type="Proteomes" id="UP001403385">
    <property type="component" value="Unassembled WGS sequence"/>
</dbReference>
<reference evidence="2 3" key="1">
    <citation type="submission" date="2024-04" db="EMBL/GenBank/DDBJ databases">
        <title>Novel genus in family Flammeovirgaceae.</title>
        <authorList>
            <person name="Nguyen T.H."/>
            <person name="Vuong T.Q."/>
            <person name="Le H."/>
            <person name="Kim S.-G."/>
        </authorList>
    </citation>
    <scope>NUCLEOTIDE SEQUENCE [LARGE SCALE GENOMIC DNA]</scope>
    <source>
        <strain evidence="2 3">JCM 23209</strain>
    </source>
</reference>
<sequence length="162" mass="18519">MQFPDGKTFLDRLRVLYFALISGPFLFFIICYFGFREGSIKASYPGLVPTFQYAVPVVCLVLFILGHWVYRKTLLPFRTEGTLREKLMGLFRASLLKYAALEGASLFTVIIYYLTGHIMFAGMYIVVLVVYSINSPTAPGIVRSLRMKKEDAETFMQNKLIE</sequence>
<keyword evidence="3" id="KW-1185">Reference proteome</keyword>
<accession>A0AAW9S0L9</accession>
<gene>
    <name evidence="2" type="ORF">AAG747_01055</name>
</gene>
<organism evidence="2 3">
    <name type="scientific">Rapidithrix thailandica</name>
    <dbReference type="NCBI Taxonomy" id="413964"/>
    <lineage>
        <taxon>Bacteria</taxon>
        <taxon>Pseudomonadati</taxon>
        <taxon>Bacteroidota</taxon>
        <taxon>Cytophagia</taxon>
        <taxon>Cytophagales</taxon>
        <taxon>Flammeovirgaceae</taxon>
        <taxon>Rapidithrix</taxon>
    </lineage>
</organism>
<proteinExistence type="predicted"/>
<comment type="caution">
    <text evidence="2">The sequence shown here is derived from an EMBL/GenBank/DDBJ whole genome shotgun (WGS) entry which is preliminary data.</text>
</comment>
<keyword evidence="1" id="KW-1133">Transmembrane helix</keyword>
<keyword evidence="1" id="KW-0472">Membrane</keyword>
<name>A0AAW9S0L9_9BACT</name>
<feature type="transmembrane region" description="Helical" evidence="1">
    <location>
        <begin position="50"/>
        <end position="70"/>
    </location>
</feature>
<dbReference type="EMBL" id="JBDKWZ010000001">
    <property type="protein sequence ID" value="MEN7546474.1"/>
    <property type="molecule type" value="Genomic_DNA"/>
</dbReference>
<dbReference type="RefSeq" id="WP_346819261.1">
    <property type="nucleotide sequence ID" value="NZ_JBDKWZ010000001.1"/>
</dbReference>